<evidence type="ECO:0000313" key="2">
    <source>
        <dbReference type="Proteomes" id="UP000734823"/>
    </source>
</evidence>
<protein>
    <recommendedName>
        <fullName evidence="3">HEAT repeat domain-containing protein</fullName>
    </recommendedName>
</protein>
<dbReference type="EMBL" id="JABVED010000007">
    <property type="protein sequence ID" value="MBC6448363.1"/>
    <property type="molecule type" value="Genomic_DNA"/>
</dbReference>
<organism evidence="1 2">
    <name type="scientific">Actinokineospora xionganensis</name>
    <dbReference type="NCBI Taxonomy" id="2684470"/>
    <lineage>
        <taxon>Bacteria</taxon>
        <taxon>Bacillati</taxon>
        <taxon>Actinomycetota</taxon>
        <taxon>Actinomycetes</taxon>
        <taxon>Pseudonocardiales</taxon>
        <taxon>Pseudonocardiaceae</taxon>
        <taxon>Actinokineospora</taxon>
    </lineage>
</organism>
<dbReference type="SUPFAM" id="SSF48371">
    <property type="entry name" value="ARM repeat"/>
    <property type="match status" value="1"/>
</dbReference>
<sequence>MESTRHAAVAQLIALASSADYRDRAAAGRALAVFADVWQAREPLLALVLDTADTFVTRVTAEALLRRQDLAGYTVVARALTVADDNHADWIYTAIIDVFVVYGDERDAAVGECEALLDDEDDQVRRGARLLRRALTALTPVLLPPRPAADQP</sequence>
<gene>
    <name evidence="1" type="ORF">GPZ80_14415</name>
</gene>
<dbReference type="Proteomes" id="UP000734823">
    <property type="component" value="Unassembled WGS sequence"/>
</dbReference>
<dbReference type="InterPro" id="IPR011989">
    <property type="entry name" value="ARM-like"/>
</dbReference>
<dbReference type="Gene3D" id="1.25.10.10">
    <property type="entry name" value="Leucine-rich Repeat Variant"/>
    <property type="match status" value="1"/>
</dbReference>
<reference evidence="1 2" key="1">
    <citation type="submission" date="2020-06" db="EMBL/GenBank/DDBJ databases">
        <title>Actinokineospora xiongansis sp. nov., isolated from soil of Baiyangdian.</title>
        <authorList>
            <person name="Zhang X."/>
        </authorList>
    </citation>
    <scope>NUCLEOTIDE SEQUENCE [LARGE SCALE GENOMIC DNA]</scope>
    <source>
        <strain evidence="1 2">HBU206404</strain>
    </source>
</reference>
<keyword evidence="2" id="KW-1185">Reference proteome</keyword>
<accession>A0ABR7L6P0</accession>
<proteinExistence type="predicted"/>
<evidence type="ECO:0000313" key="1">
    <source>
        <dbReference type="EMBL" id="MBC6448363.1"/>
    </source>
</evidence>
<evidence type="ECO:0008006" key="3">
    <source>
        <dbReference type="Google" id="ProtNLM"/>
    </source>
</evidence>
<name>A0ABR7L6P0_9PSEU</name>
<comment type="caution">
    <text evidence="1">The sequence shown here is derived from an EMBL/GenBank/DDBJ whole genome shotgun (WGS) entry which is preliminary data.</text>
</comment>
<dbReference type="InterPro" id="IPR016024">
    <property type="entry name" value="ARM-type_fold"/>
</dbReference>